<dbReference type="GO" id="GO:0003924">
    <property type="term" value="F:GTPase activity"/>
    <property type="evidence" value="ECO:0007669"/>
    <property type="project" value="InterPro"/>
</dbReference>
<protein>
    <submittedName>
        <fullName evidence="3">Uncharacterized protein</fullName>
    </submittedName>
</protein>
<keyword evidence="4" id="KW-1185">Reference proteome</keyword>
<evidence type="ECO:0000256" key="1">
    <source>
        <dbReference type="ARBA" id="ARBA00022741"/>
    </source>
</evidence>
<dbReference type="InterPro" id="IPR001806">
    <property type="entry name" value="Small_GTPase"/>
</dbReference>
<dbReference type="SUPFAM" id="SSF52540">
    <property type="entry name" value="P-loop containing nucleoside triphosphate hydrolases"/>
    <property type="match status" value="1"/>
</dbReference>
<accession>A0A8C9DRE5</accession>
<reference evidence="3" key="2">
    <citation type="submission" date="2025-09" db="UniProtKB">
        <authorList>
            <consortium name="Ensembl"/>
        </authorList>
    </citation>
    <scope>IDENTIFICATION</scope>
</reference>
<evidence type="ECO:0000313" key="3">
    <source>
        <dbReference type="Ensembl" id="ENSPSMP00000029034.1"/>
    </source>
</evidence>
<dbReference type="PRINTS" id="PR00449">
    <property type="entry name" value="RASTRNSFRMNG"/>
</dbReference>
<dbReference type="InterPro" id="IPR027417">
    <property type="entry name" value="P-loop_NTPase"/>
</dbReference>
<dbReference type="Pfam" id="PF00071">
    <property type="entry name" value="Ras"/>
    <property type="match status" value="1"/>
</dbReference>
<evidence type="ECO:0000256" key="2">
    <source>
        <dbReference type="ARBA" id="ARBA00023134"/>
    </source>
</evidence>
<dbReference type="Proteomes" id="UP000694414">
    <property type="component" value="Unplaced"/>
</dbReference>
<dbReference type="GeneTree" id="ENSGT00940000153886"/>
<sequence length="127" mass="14585">MALAYVFKYRIVGDPSVGKSFLPLQFTDKRFRLVHNLIIGVEFGARGTTIDGKQTNLQMWNVAGQESSRSTSAIVQRRRRALLGYDIARRDTFNHLATCVRRCPPAFQFHVVTVLIRIKMMQNLEEK</sequence>
<dbReference type="PROSITE" id="PS51419">
    <property type="entry name" value="RAB"/>
    <property type="match status" value="1"/>
</dbReference>
<organism evidence="3 4">
    <name type="scientific">Prolemur simus</name>
    <name type="common">Greater bamboo lemur</name>
    <name type="synonym">Hapalemur simus</name>
    <dbReference type="NCBI Taxonomy" id="1328070"/>
    <lineage>
        <taxon>Eukaryota</taxon>
        <taxon>Metazoa</taxon>
        <taxon>Chordata</taxon>
        <taxon>Craniata</taxon>
        <taxon>Vertebrata</taxon>
        <taxon>Euteleostomi</taxon>
        <taxon>Mammalia</taxon>
        <taxon>Eutheria</taxon>
        <taxon>Euarchontoglires</taxon>
        <taxon>Primates</taxon>
        <taxon>Strepsirrhini</taxon>
        <taxon>Lemuriformes</taxon>
        <taxon>Lemuridae</taxon>
        <taxon>Prolemur</taxon>
    </lineage>
</organism>
<keyword evidence="2" id="KW-0342">GTP-binding</keyword>
<dbReference type="AlphaFoldDB" id="A0A8C9DRE5"/>
<keyword evidence="1" id="KW-0547">Nucleotide-binding</keyword>
<dbReference type="Gene3D" id="3.40.50.300">
    <property type="entry name" value="P-loop containing nucleotide triphosphate hydrolases"/>
    <property type="match status" value="1"/>
</dbReference>
<dbReference type="SMART" id="SM00175">
    <property type="entry name" value="RAB"/>
    <property type="match status" value="1"/>
</dbReference>
<dbReference type="Ensembl" id="ENSPSMT00000033508.1">
    <property type="protein sequence ID" value="ENSPSMP00000029034.1"/>
    <property type="gene ID" value="ENSPSMG00000020157.1"/>
</dbReference>
<reference evidence="3" key="1">
    <citation type="submission" date="2025-08" db="UniProtKB">
        <authorList>
            <consortium name="Ensembl"/>
        </authorList>
    </citation>
    <scope>IDENTIFICATION</scope>
</reference>
<dbReference type="PANTHER" id="PTHR47979">
    <property type="entry name" value="DRAB11-RELATED"/>
    <property type="match status" value="1"/>
</dbReference>
<evidence type="ECO:0000313" key="4">
    <source>
        <dbReference type="Proteomes" id="UP000694414"/>
    </source>
</evidence>
<dbReference type="InterPro" id="IPR050209">
    <property type="entry name" value="Rab_GTPases_membrane_traffic"/>
</dbReference>
<name>A0A8C9DRE5_PROSS</name>
<dbReference type="GO" id="GO:0005525">
    <property type="term" value="F:GTP binding"/>
    <property type="evidence" value="ECO:0007669"/>
    <property type="project" value="UniProtKB-KW"/>
</dbReference>
<proteinExistence type="predicted"/>